<dbReference type="Proteomes" id="UP001146120">
    <property type="component" value="Unassembled WGS sequence"/>
</dbReference>
<dbReference type="EMBL" id="DAKRPA010000337">
    <property type="protein sequence ID" value="DAZ93186.1"/>
    <property type="molecule type" value="Genomic_DNA"/>
</dbReference>
<dbReference type="AlphaFoldDB" id="A0AAV2YHZ2"/>
<comment type="caution">
    <text evidence="2">The sequence shown here is derived from an EMBL/GenBank/DDBJ whole genome shotgun (WGS) entry which is preliminary data.</text>
</comment>
<gene>
    <name evidence="2" type="ORF">N0F65_010762</name>
</gene>
<proteinExistence type="predicted"/>
<organism evidence="2 3">
    <name type="scientific">Lagenidium giganteum</name>
    <dbReference type="NCBI Taxonomy" id="4803"/>
    <lineage>
        <taxon>Eukaryota</taxon>
        <taxon>Sar</taxon>
        <taxon>Stramenopiles</taxon>
        <taxon>Oomycota</taxon>
        <taxon>Peronosporomycetes</taxon>
        <taxon>Pythiales</taxon>
        <taxon>Pythiaceae</taxon>
    </lineage>
</organism>
<feature type="region of interest" description="Disordered" evidence="1">
    <location>
        <begin position="1"/>
        <end position="20"/>
    </location>
</feature>
<feature type="compositionally biased region" description="Basic and acidic residues" evidence="1">
    <location>
        <begin position="7"/>
        <end position="20"/>
    </location>
</feature>
<reference evidence="2" key="2">
    <citation type="journal article" date="2023" name="Microbiol Resour">
        <title>Decontamination and Annotation of the Draft Genome Sequence of the Oomycete Lagenidium giganteum ARSEF 373.</title>
        <authorList>
            <person name="Morgan W.R."/>
            <person name="Tartar A."/>
        </authorList>
    </citation>
    <scope>NUCLEOTIDE SEQUENCE</scope>
    <source>
        <strain evidence="2">ARSEF 373</strain>
    </source>
</reference>
<evidence type="ECO:0000313" key="2">
    <source>
        <dbReference type="EMBL" id="DAZ93186.1"/>
    </source>
</evidence>
<reference evidence="2" key="1">
    <citation type="submission" date="2022-11" db="EMBL/GenBank/DDBJ databases">
        <authorList>
            <person name="Morgan W.R."/>
            <person name="Tartar A."/>
        </authorList>
    </citation>
    <scope>NUCLEOTIDE SEQUENCE</scope>
    <source>
        <strain evidence="2">ARSEF 373</strain>
    </source>
</reference>
<keyword evidence="3" id="KW-1185">Reference proteome</keyword>
<evidence type="ECO:0000256" key="1">
    <source>
        <dbReference type="SAM" id="MobiDB-lite"/>
    </source>
</evidence>
<evidence type="ECO:0000313" key="3">
    <source>
        <dbReference type="Proteomes" id="UP001146120"/>
    </source>
</evidence>
<name>A0AAV2YHZ2_9STRA</name>
<protein>
    <submittedName>
        <fullName evidence="2">Uncharacterized protein</fullName>
    </submittedName>
</protein>
<sequence>MVGSYHSEFKTEYSHHWRPSDARKRHLPLHFKIEGRRPLRFHRFRLIFLRQERRRRFEWLL</sequence>
<accession>A0AAV2YHZ2</accession>